<name>M1V728_CYAM1</name>
<dbReference type="OrthoDB" id="10391766at2759"/>
<feature type="transmembrane region" description="Helical" evidence="1">
    <location>
        <begin position="44"/>
        <end position="64"/>
    </location>
</feature>
<gene>
    <name evidence="2" type="ORF">CYME_CMF031C</name>
</gene>
<evidence type="ECO:0000313" key="3">
    <source>
        <dbReference type="Proteomes" id="UP000007014"/>
    </source>
</evidence>
<reference evidence="2 3" key="2">
    <citation type="journal article" date="2007" name="BMC Biol.">
        <title>A 100%-complete sequence reveals unusually simple genomic features in the hot-spring red alga Cyanidioschyzon merolae.</title>
        <authorList>
            <person name="Nozaki H."/>
            <person name="Takano H."/>
            <person name="Misumi O."/>
            <person name="Terasawa K."/>
            <person name="Matsuzaki M."/>
            <person name="Maruyama S."/>
            <person name="Nishida K."/>
            <person name="Yagisawa F."/>
            <person name="Yoshida Y."/>
            <person name="Fujiwara T."/>
            <person name="Takio S."/>
            <person name="Tamura K."/>
            <person name="Chung S.J."/>
            <person name="Nakamura S."/>
            <person name="Kuroiwa H."/>
            <person name="Tanaka K."/>
            <person name="Sato N."/>
            <person name="Kuroiwa T."/>
        </authorList>
    </citation>
    <scope>NUCLEOTIDE SEQUENCE [LARGE SCALE GENOMIC DNA]</scope>
    <source>
        <strain evidence="2 3">10D</strain>
    </source>
</reference>
<dbReference type="KEGG" id="cme:CYME_CMF031C"/>
<accession>M1V728</accession>
<dbReference type="EMBL" id="AP006488">
    <property type="protein sequence ID" value="BAM79419.1"/>
    <property type="molecule type" value="Genomic_DNA"/>
</dbReference>
<dbReference type="Gramene" id="CMF031CT">
    <property type="protein sequence ID" value="CMF031CT"/>
    <property type="gene ID" value="CMF031C"/>
</dbReference>
<dbReference type="AlphaFoldDB" id="M1V728"/>
<keyword evidence="1" id="KW-0812">Transmembrane</keyword>
<dbReference type="GeneID" id="16993098"/>
<proteinExistence type="predicted"/>
<protein>
    <submittedName>
        <fullName evidence="2">Uncharacterized protein</fullName>
    </submittedName>
</protein>
<organism evidence="2 3">
    <name type="scientific">Cyanidioschyzon merolae (strain NIES-3377 / 10D)</name>
    <name type="common">Unicellular red alga</name>
    <dbReference type="NCBI Taxonomy" id="280699"/>
    <lineage>
        <taxon>Eukaryota</taxon>
        <taxon>Rhodophyta</taxon>
        <taxon>Bangiophyceae</taxon>
        <taxon>Cyanidiales</taxon>
        <taxon>Cyanidiaceae</taxon>
        <taxon>Cyanidioschyzon</taxon>
    </lineage>
</organism>
<evidence type="ECO:0000313" key="2">
    <source>
        <dbReference type="EMBL" id="BAM79419.1"/>
    </source>
</evidence>
<sequence>MQRLATKCQVEQCTTGRSLPQSRWVRRKHSWRGPRNTVLAWARWWLVALLVLGSVSAVAAGKLLTSFPATSSTSNTLRVVPGSPSVLVHGSQSTFNITFVEPYDVRAKEAFAFAALQWANVFRSSAPVRVVTRYAALAAVSSATNSDLGSTFAYLVFGNGTNGLLNRTWYNTALAGAIAGPQVVAGTPFDMQIDLNSAAPWHFDPYTTIDPLSEPHAIDLATTVMRQIAAGLGFSGTITANPQTKTAHYGLSYDTHYGYPAFSIPGRFDSLLTDAAGCSLIESCRPFGGGGLYQALTTLNNVLIRDRAGNPFMLFSPNPYSAGTNTYQFSPTTWLWDCVAAGFQTQRCSSLVTPYAVPGEQNYEIGANTLAVLELLMSNDTLPSPLPSYCTTACSSNAVIVTEAIAAFQDDAPGVNAGRVASLDTPAVDQERAHLGSPTERISIGRMDAFSTSLLNVPDADVPAWMHLVPSSAPSRGAVSGNQEAGASSLEKGKNVYVPLVPEPLPSTSGLPNALLPSCGKVRKALASALQNVLQAYNYSNSAVAPMHCHLNETTERYLLSAAILGLDMSALGSVRATLLDSANTTGVLIAVSMQVALGTSLSLDPVVVVRLYDRTGELAPVMPPPLPLQTALSYAGAYDVHWRVEAAPGTVVNQTAFCAHTSFQSLLQSATLVVLEFSISKALNTSRFGTAQLSLVPGRSECSLYRASPDSAPPAKYDLFFTIGVARSAANLNRSAAFAAAGATAAQMLSTVDVQEVLQALAPHGLFTNTVFVQTVYSSFAF</sequence>
<keyword evidence="1" id="KW-0472">Membrane</keyword>
<reference evidence="2 3" key="1">
    <citation type="journal article" date="2004" name="Nature">
        <title>Genome sequence of the ultrasmall unicellular red alga Cyanidioschyzon merolae 10D.</title>
        <authorList>
            <person name="Matsuzaki M."/>
            <person name="Misumi O."/>
            <person name="Shin-i T."/>
            <person name="Maruyama S."/>
            <person name="Takahara M."/>
            <person name="Miyagishima S."/>
            <person name="Mori T."/>
            <person name="Nishida K."/>
            <person name="Yagisawa F."/>
            <person name="Nishida K."/>
            <person name="Yoshida Y."/>
            <person name="Nishimura Y."/>
            <person name="Nakao S."/>
            <person name="Kobayashi T."/>
            <person name="Momoyama Y."/>
            <person name="Higashiyama T."/>
            <person name="Minoda A."/>
            <person name="Sano M."/>
            <person name="Nomoto H."/>
            <person name="Oishi K."/>
            <person name="Hayashi H."/>
            <person name="Ohta F."/>
            <person name="Nishizaka S."/>
            <person name="Haga S."/>
            <person name="Miura S."/>
            <person name="Morishita T."/>
            <person name="Kabeya Y."/>
            <person name="Terasawa K."/>
            <person name="Suzuki Y."/>
            <person name="Ishii Y."/>
            <person name="Asakawa S."/>
            <person name="Takano H."/>
            <person name="Ohta N."/>
            <person name="Kuroiwa H."/>
            <person name="Tanaka K."/>
            <person name="Shimizu N."/>
            <person name="Sugano S."/>
            <person name="Sato N."/>
            <person name="Nozaki H."/>
            <person name="Ogasawara N."/>
            <person name="Kohara Y."/>
            <person name="Kuroiwa T."/>
        </authorList>
    </citation>
    <scope>NUCLEOTIDE SEQUENCE [LARGE SCALE GENOMIC DNA]</scope>
    <source>
        <strain evidence="2 3">10D</strain>
    </source>
</reference>
<dbReference type="HOGENOM" id="CLU_358043_0_0_1"/>
<keyword evidence="3" id="KW-1185">Reference proteome</keyword>
<dbReference type="Proteomes" id="UP000007014">
    <property type="component" value="Chromosome 6"/>
</dbReference>
<dbReference type="RefSeq" id="XP_005535705.1">
    <property type="nucleotide sequence ID" value="XM_005535648.1"/>
</dbReference>
<keyword evidence="1" id="KW-1133">Transmembrane helix</keyword>
<evidence type="ECO:0000256" key="1">
    <source>
        <dbReference type="SAM" id="Phobius"/>
    </source>
</evidence>